<dbReference type="OrthoDB" id="7464126at2759"/>
<feature type="compositionally biased region" description="Basic and acidic residues" evidence="1">
    <location>
        <begin position="916"/>
        <end position="925"/>
    </location>
</feature>
<dbReference type="PANTHER" id="PTHR46586">
    <property type="entry name" value="ANKYRIN REPEAT-CONTAINING PROTEIN"/>
    <property type="match status" value="1"/>
</dbReference>
<dbReference type="AlphaFoldDB" id="A0A2P6NIG5"/>
<accession>A0A2P6NIG5</accession>
<evidence type="ECO:0000256" key="1">
    <source>
        <dbReference type="SAM" id="MobiDB-lite"/>
    </source>
</evidence>
<evidence type="ECO:0000313" key="2">
    <source>
        <dbReference type="EMBL" id="PRP83731.1"/>
    </source>
</evidence>
<evidence type="ECO:0000313" key="3">
    <source>
        <dbReference type="Proteomes" id="UP000241769"/>
    </source>
</evidence>
<reference evidence="2 3" key="1">
    <citation type="journal article" date="2018" name="Genome Biol. Evol.">
        <title>Multiple Roots of Fruiting Body Formation in Amoebozoa.</title>
        <authorList>
            <person name="Hillmann F."/>
            <person name="Forbes G."/>
            <person name="Novohradska S."/>
            <person name="Ferling I."/>
            <person name="Riege K."/>
            <person name="Groth M."/>
            <person name="Westermann M."/>
            <person name="Marz M."/>
            <person name="Spaller T."/>
            <person name="Winckler T."/>
            <person name="Schaap P."/>
            <person name="Glockner G."/>
        </authorList>
    </citation>
    <scope>NUCLEOTIDE SEQUENCE [LARGE SCALE GENOMIC DNA]</scope>
    <source>
        <strain evidence="2 3">Jena</strain>
    </source>
</reference>
<gene>
    <name evidence="2" type="ORF">PROFUN_09063</name>
</gene>
<dbReference type="SUPFAM" id="SSF48403">
    <property type="entry name" value="Ankyrin repeat"/>
    <property type="match status" value="2"/>
</dbReference>
<proteinExistence type="predicted"/>
<dbReference type="PANTHER" id="PTHR46586:SF3">
    <property type="entry name" value="ANKYRIN REPEAT-CONTAINING PROTEIN"/>
    <property type="match status" value="1"/>
</dbReference>
<feature type="compositionally biased region" description="Basic and acidic residues" evidence="1">
    <location>
        <begin position="869"/>
        <end position="890"/>
    </location>
</feature>
<feature type="compositionally biased region" description="Basic residues" evidence="1">
    <location>
        <begin position="835"/>
        <end position="849"/>
    </location>
</feature>
<protein>
    <submittedName>
        <fullName evidence="2">Putative ankyrin repeat protein</fullName>
    </submittedName>
</protein>
<dbReference type="InterPro" id="IPR052050">
    <property type="entry name" value="SecEffector_AnkRepeat"/>
</dbReference>
<name>A0A2P6NIG5_9EUKA</name>
<dbReference type="Pfam" id="PF12796">
    <property type="entry name" value="Ank_2"/>
    <property type="match status" value="1"/>
</dbReference>
<dbReference type="EMBL" id="MDYQ01000077">
    <property type="protein sequence ID" value="PRP83731.1"/>
    <property type="molecule type" value="Genomic_DNA"/>
</dbReference>
<keyword evidence="3" id="KW-1185">Reference proteome</keyword>
<feature type="compositionally biased region" description="Polar residues" evidence="1">
    <location>
        <begin position="851"/>
        <end position="862"/>
    </location>
</feature>
<dbReference type="SMART" id="SM00248">
    <property type="entry name" value="ANK"/>
    <property type="match status" value="10"/>
</dbReference>
<dbReference type="Proteomes" id="UP000241769">
    <property type="component" value="Unassembled WGS sequence"/>
</dbReference>
<organism evidence="2 3">
    <name type="scientific">Planoprotostelium fungivorum</name>
    <dbReference type="NCBI Taxonomy" id="1890364"/>
    <lineage>
        <taxon>Eukaryota</taxon>
        <taxon>Amoebozoa</taxon>
        <taxon>Evosea</taxon>
        <taxon>Variosea</taxon>
        <taxon>Cavosteliida</taxon>
        <taxon>Cavosteliaceae</taxon>
        <taxon>Planoprotostelium</taxon>
    </lineage>
</organism>
<feature type="region of interest" description="Disordered" evidence="1">
    <location>
        <begin position="831"/>
        <end position="925"/>
    </location>
</feature>
<dbReference type="InterPro" id="IPR036770">
    <property type="entry name" value="Ankyrin_rpt-contain_sf"/>
</dbReference>
<dbReference type="InterPro" id="IPR002110">
    <property type="entry name" value="Ankyrin_rpt"/>
</dbReference>
<comment type="caution">
    <text evidence="2">The sequence shown here is derived from an EMBL/GenBank/DDBJ whole genome shotgun (WGS) entry which is preliminary data.</text>
</comment>
<dbReference type="Gene3D" id="1.25.40.20">
    <property type="entry name" value="Ankyrin repeat-containing domain"/>
    <property type="match status" value="3"/>
</dbReference>
<sequence length="1005" mass="113830">MSTHKILESHDIQDLILQFLFQFDPNRVYPIYPAHCQCGIEQREEQKQSVESVDKLRAWKAVRLSSRRLRQVADKMYSFETVHFVDAVLNNNLPAFKFFMTRPEIQVQEGLMFASWKGNIEMLGLLVADERVVVKRSKSSNFDAFGVAASNEATSILRSAPDRQSHKGGASCRFGDTRVEREKILRDWMEHLQRSRMEGKETTLTTELIESKYNRLCVPQSERGRDITGYSLHNNLEAYPKVLQMTNGVLSNHDVTRIILEMLIRGEGNSGRRIAIARFRRTCKMWKEMGELARPLFHLILSVDTSADWLNYDDLLAALERRSVDTVRYLVDIQVHLKGDPFTIFDHKSKLKSEDVEIIRTLLKHPHVDPAADDHRILTTCIWNRDHDLVKELLADARVDLSVDNNICITEASRRGVYRITRLLLDDPRVDPSANDNEAIREASRHGHIEVVRLLLFDTRVYPAAKNNHAIYMASHHGHKNHSIRRASLFGYTKLVQLLLTDARVDPSAAHNHSIRRASLFGYTKLVQLLLSAARVDPSAVDDEAIQNASYRGHTEINNKALRDACARGHIRVIQLLLADDRVDRSAADAYVRAPIYRRLPILEMLLNHPGVDPSTDDNRALLRACKIGDLSFVCLLLADARVDPTVKDNEAIRTSSAKGRVGVVRLLLSHHRVDPSSMDNWAIRKASAGGHIGTVRSLLSHPLVDPSANNNEAVRMAAERGHKKTVRLLLTDPRVVPCGIVKRSVTQGYVSRRHLVNIDQYVCSVHQQETTKLSRQTRIDDNVSLPLADEGFNHQQMKTIKAPLFTNSSYRHGPITLSDGPFVEFRRETFSRKNSAKQRNSGRHHLHFSKMSQLSTPSSPSKDLKRKRAEDGDGKATPEAVSPRDDSQDRSPSITAKKPKDTAKSPQSEPMIRSRSIESIKKSSPERVMRVCIDRVTEILQGATTIDYKRITHWLRLADQMSKECNKEEDLNELVGHIITSHSTNTALLAVIHDAIPNIKQTTD</sequence>
<dbReference type="InParanoid" id="A0A2P6NIG5"/>
<dbReference type="STRING" id="1890364.A0A2P6NIG5"/>